<dbReference type="GO" id="GO:0043200">
    <property type="term" value="P:response to amino acid"/>
    <property type="evidence" value="ECO:0007669"/>
    <property type="project" value="TreeGrafter"/>
</dbReference>
<dbReference type="InterPro" id="IPR011991">
    <property type="entry name" value="ArsR-like_HTH"/>
</dbReference>
<evidence type="ECO:0000313" key="6">
    <source>
        <dbReference type="Proteomes" id="UP000463857"/>
    </source>
</evidence>
<evidence type="ECO:0000259" key="4">
    <source>
        <dbReference type="PROSITE" id="PS50956"/>
    </source>
</evidence>
<dbReference type="InParanoid" id="A0A7L4YK31"/>
<sequence length="163" mass="18309">MSEILTRKLPDPGQTSGIDETDRRILDVLREDGRISVRALADRLHISRASAYDRIDRMRERGVISGFTAVIDPERYGYGLAAYIYLKIKQHSWKSVRRQVHAIPEVVHGSLVSGDSDLVLFVRTEDANALRELVLNKLHSISEVIGTQTVLVLDELPHPSEGL</sequence>
<dbReference type="OrthoDB" id="3396933at2"/>
<organism evidence="5 6">
    <name type="scientific">Epidermidibacterium keratini</name>
    <dbReference type="NCBI Taxonomy" id="1891644"/>
    <lineage>
        <taxon>Bacteria</taxon>
        <taxon>Bacillati</taxon>
        <taxon>Actinomycetota</taxon>
        <taxon>Actinomycetes</taxon>
        <taxon>Sporichthyales</taxon>
        <taxon>Sporichthyaceae</taxon>
        <taxon>Epidermidibacterium</taxon>
    </lineage>
</organism>
<gene>
    <name evidence="5" type="ORF">EK0264_04270</name>
</gene>
<dbReference type="AlphaFoldDB" id="A0A7L4YK31"/>
<dbReference type="Gene3D" id="1.10.10.10">
    <property type="entry name" value="Winged helix-like DNA-binding domain superfamily/Winged helix DNA-binding domain"/>
    <property type="match status" value="1"/>
</dbReference>
<dbReference type="Pfam" id="PF01037">
    <property type="entry name" value="AsnC_trans_reg"/>
    <property type="match status" value="1"/>
</dbReference>
<dbReference type="InterPro" id="IPR036390">
    <property type="entry name" value="WH_DNA-bd_sf"/>
</dbReference>
<keyword evidence="3" id="KW-0804">Transcription</keyword>
<dbReference type="KEGG" id="eke:EK0264_04270"/>
<dbReference type="Proteomes" id="UP000463857">
    <property type="component" value="Chromosome"/>
</dbReference>
<feature type="domain" description="HTH asnC-type" evidence="4">
    <location>
        <begin position="18"/>
        <end position="79"/>
    </location>
</feature>
<keyword evidence="2" id="KW-0238">DNA-binding</keyword>
<dbReference type="PROSITE" id="PS50956">
    <property type="entry name" value="HTH_ASNC_2"/>
    <property type="match status" value="1"/>
</dbReference>
<dbReference type="SUPFAM" id="SSF46785">
    <property type="entry name" value="Winged helix' DNA-binding domain"/>
    <property type="match status" value="1"/>
</dbReference>
<dbReference type="PANTHER" id="PTHR30154:SF34">
    <property type="entry name" value="TRANSCRIPTIONAL REGULATOR AZLB"/>
    <property type="match status" value="1"/>
</dbReference>
<dbReference type="Pfam" id="PF13412">
    <property type="entry name" value="HTH_24"/>
    <property type="match status" value="1"/>
</dbReference>
<keyword evidence="1" id="KW-0805">Transcription regulation</keyword>
<dbReference type="RefSeq" id="WP_159543271.1">
    <property type="nucleotide sequence ID" value="NZ_CP047156.1"/>
</dbReference>
<accession>A0A7L4YK31</accession>
<dbReference type="PANTHER" id="PTHR30154">
    <property type="entry name" value="LEUCINE-RESPONSIVE REGULATORY PROTEIN"/>
    <property type="match status" value="1"/>
</dbReference>
<evidence type="ECO:0000256" key="3">
    <source>
        <dbReference type="ARBA" id="ARBA00023163"/>
    </source>
</evidence>
<dbReference type="GO" id="GO:0043565">
    <property type="term" value="F:sequence-specific DNA binding"/>
    <property type="evidence" value="ECO:0007669"/>
    <property type="project" value="InterPro"/>
</dbReference>
<dbReference type="GO" id="GO:0005829">
    <property type="term" value="C:cytosol"/>
    <property type="evidence" value="ECO:0007669"/>
    <property type="project" value="TreeGrafter"/>
</dbReference>
<reference evidence="5 6" key="1">
    <citation type="journal article" date="2018" name="Int. J. Syst. Evol. Microbiol.">
        <title>Epidermidibacterium keratini gen. nov., sp. nov., a member of the family Sporichthyaceae, isolated from keratin epidermis.</title>
        <authorList>
            <person name="Lee D.G."/>
            <person name="Trujillo M.E."/>
            <person name="Kang S."/>
            <person name="Nam J.J."/>
            <person name="Kim Y.J."/>
        </authorList>
    </citation>
    <scope>NUCLEOTIDE SEQUENCE [LARGE SCALE GENOMIC DNA]</scope>
    <source>
        <strain evidence="5 6">EPI-7</strain>
    </source>
</reference>
<dbReference type="CDD" id="cd00090">
    <property type="entry name" value="HTH_ARSR"/>
    <property type="match status" value="1"/>
</dbReference>
<dbReference type="InterPro" id="IPR036388">
    <property type="entry name" value="WH-like_DNA-bd_sf"/>
</dbReference>
<keyword evidence="6" id="KW-1185">Reference proteome</keyword>
<dbReference type="InterPro" id="IPR019887">
    <property type="entry name" value="Tscrpt_reg_AsnC/Lrp_C"/>
</dbReference>
<protein>
    <submittedName>
        <fullName evidence="5">Winged helix-turn-helix transcriptional regulator</fullName>
    </submittedName>
</protein>
<dbReference type="EMBL" id="CP047156">
    <property type="protein sequence ID" value="QHB99575.1"/>
    <property type="molecule type" value="Genomic_DNA"/>
</dbReference>
<dbReference type="InterPro" id="IPR011008">
    <property type="entry name" value="Dimeric_a/b-barrel"/>
</dbReference>
<name>A0A7L4YK31_9ACTN</name>
<dbReference type="SMART" id="SM00344">
    <property type="entry name" value="HTH_ASNC"/>
    <property type="match status" value="1"/>
</dbReference>
<dbReference type="InterPro" id="IPR000485">
    <property type="entry name" value="AsnC-type_HTH_dom"/>
</dbReference>
<proteinExistence type="predicted"/>
<dbReference type="InterPro" id="IPR019888">
    <property type="entry name" value="Tscrpt_reg_AsnC-like"/>
</dbReference>
<evidence type="ECO:0000313" key="5">
    <source>
        <dbReference type="EMBL" id="QHB99575.1"/>
    </source>
</evidence>
<dbReference type="PRINTS" id="PR00033">
    <property type="entry name" value="HTHASNC"/>
</dbReference>
<evidence type="ECO:0000256" key="2">
    <source>
        <dbReference type="ARBA" id="ARBA00023125"/>
    </source>
</evidence>
<dbReference type="SUPFAM" id="SSF54909">
    <property type="entry name" value="Dimeric alpha+beta barrel"/>
    <property type="match status" value="1"/>
</dbReference>
<evidence type="ECO:0000256" key="1">
    <source>
        <dbReference type="ARBA" id="ARBA00023015"/>
    </source>
</evidence>
<dbReference type="Gene3D" id="3.30.70.920">
    <property type="match status" value="1"/>
</dbReference>